<evidence type="ECO:0000256" key="6">
    <source>
        <dbReference type="ARBA" id="ARBA00022703"/>
    </source>
</evidence>
<keyword evidence="8" id="KW-0276">Fatty acid metabolism</keyword>
<keyword evidence="10" id="KW-0443">Lipid metabolism</keyword>
<dbReference type="SUPFAM" id="SSF54637">
    <property type="entry name" value="Thioesterase/thiol ester dehydrase-isomerase"/>
    <property type="match status" value="1"/>
</dbReference>
<keyword evidence="6" id="KW-0053">Apoptosis</keyword>
<comment type="catalytic activity">
    <reaction evidence="22">
        <text>dodecanoyl-CoA + H2O = dodecanoate + CoA + H(+)</text>
        <dbReference type="Rhea" id="RHEA:30135"/>
        <dbReference type="ChEBI" id="CHEBI:15377"/>
        <dbReference type="ChEBI" id="CHEBI:15378"/>
        <dbReference type="ChEBI" id="CHEBI:18262"/>
        <dbReference type="ChEBI" id="CHEBI:57287"/>
        <dbReference type="ChEBI" id="CHEBI:57375"/>
    </reaction>
    <physiologicalReaction direction="left-to-right" evidence="22">
        <dbReference type="Rhea" id="RHEA:30136"/>
    </physiologicalReaction>
</comment>
<dbReference type="Gene3D" id="3.10.129.10">
    <property type="entry name" value="Hotdog Thioesterase"/>
    <property type="match status" value="1"/>
</dbReference>
<comment type="catalytic activity">
    <reaction evidence="14">
        <text>(9Z)-octadecenoyl-CoA + H2O = (9Z)-octadecenoate + CoA + H(+)</text>
        <dbReference type="Rhea" id="RHEA:40139"/>
        <dbReference type="ChEBI" id="CHEBI:15377"/>
        <dbReference type="ChEBI" id="CHEBI:15378"/>
        <dbReference type="ChEBI" id="CHEBI:30823"/>
        <dbReference type="ChEBI" id="CHEBI:57287"/>
        <dbReference type="ChEBI" id="CHEBI:57387"/>
    </reaction>
    <physiologicalReaction direction="left-to-right" evidence="14">
        <dbReference type="Rhea" id="RHEA:40140"/>
    </physiologicalReaction>
</comment>
<evidence type="ECO:0000256" key="2">
    <source>
        <dbReference type="ARBA" id="ARBA00004496"/>
    </source>
</evidence>
<keyword evidence="5" id="KW-0963">Cytoplasm</keyword>
<reference evidence="26 27" key="1">
    <citation type="submission" date="2018-12" db="EMBL/GenBank/DDBJ databases">
        <authorList>
            <consortium name="Pathogen Informatics"/>
        </authorList>
    </citation>
    <scope>NUCLEOTIDE SEQUENCE [LARGE SCALE GENOMIC DNA]</scope>
    <source>
        <strain evidence="26 27">NCTC10485</strain>
    </source>
</reference>
<dbReference type="Pfam" id="PF03061">
    <property type="entry name" value="4HBT"/>
    <property type="match status" value="1"/>
</dbReference>
<dbReference type="EC" id="3.1.2.2" evidence="16"/>
<evidence type="ECO:0000256" key="1">
    <source>
        <dbReference type="ARBA" id="ARBA00004170"/>
    </source>
</evidence>
<evidence type="ECO:0000256" key="16">
    <source>
        <dbReference type="ARBA" id="ARBA00038848"/>
    </source>
</evidence>
<evidence type="ECO:0000256" key="4">
    <source>
        <dbReference type="ARBA" id="ARBA00022475"/>
    </source>
</evidence>
<dbReference type="GO" id="GO:0006631">
    <property type="term" value="P:fatty acid metabolic process"/>
    <property type="evidence" value="ECO:0007669"/>
    <property type="project" value="UniProtKB-KW"/>
</dbReference>
<dbReference type="EMBL" id="LR134355">
    <property type="protein sequence ID" value="VEG48498.1"/>
    <property type="molecule type" value="Genomic_DNA"/>
</dbReference>
<name>A0A3S4RNE7_MYCCI</name>
<evidence type="ECO:0000256" key="19">
    <source>
        <dbReference type="ARBA" id="ARBA00047588"/>
    </source>
</evidence>
<evidence type="ECO:0000256" key="9">
    <source>
        <dbReference type="ARBA" id="ARBA00022946"/>
    </source>
</evidence>
<comment type="catalytic activity">
    <reaction evidence="23">
        <text>tetradecanoyl-CoA + H2O = tetradecanoate + CoA + H(+)</text>
        <dbReference type="Rhea" id="RHEA:40119"/>
        <dbReference type="ChEBI" id="CHEBI:15377"/>
        <dbReference type="ChEBI" id="CHEBI:15378"/>
        <dbReference type="ChEBI" id="CHEBI:30807"/>
        <dbReference type="ChEBI" id="CHEBI:57287"/>
        <dbReference type="ChEBI" id="CHEBI:57385"/>
    </reaction>
    <physiologicalReaction direction="left-to-right" evidence="23">
        <dbReference type="Rhea" id="RHEA:40120"/>
    </physiologicalReaction>
</comment>
<keyword evidence="7" id="KW-0378">Hydrolase</keyword>
<comment type="catalytic activity">
    <reaction evidence="20">
        <text>hexadecanoyl-CoA + H2O = hexadecanoate + CoA + H(+)</text>
        <dbReference type="Rhea" id="RHEA:16645"/>
        <dbReference type="ChEBI" id="CHEBI:7896"/>
        <dbReference type="ChEBI" id="CHEBI:15377"/>
        <dbReference type="ChEBI" id="CHEBI:15378"/>
        <dbReference type="ChEBI" id="CHEBI:57287"/>
        <dbReference type="ChEBI" id="CHEBI:57379"/>
        <dbReference type="EC" id="3.1.2.2"/>
    </reaction>
    <physiologicalReaction direction="left-to-right" evidence="20">
        <dbReference type="Rhea" id="RHEA:16646"/>
    </physiologicalReaction>
</comment>
<evidence type="ECO:0000256" key="18">
    <source>
        <dbReference type="ARBA" id="ARBA00043210"/>
    </source>
</evidence>
<dbReference type="PANTHER" id="PTHR12418:SF19">
    <property type="entry name" value="ACYL-COENZYME A THIOESTERASE THEM4"/>
    <property type="match status" value="1"/>
</dbReference>
<evidence type="ECO:0000256" key="12">
    <source>
        <dbReference type="ARBA" id="ARBA00023273"/>
    </source>
</evidence>
<comment type="subcellular location">
    <subcellularLocation>
        <location evidence="3">Cell projection</location>
        <location evidence="3">Ruffle membrane</location>
    </subcellularLocation>
    <subcellularLocation>
        <location evidence="2">Cytoplasm</location>
    </subcellularLocation>
    <subcellularLocation>
        <location evidence="1">Membrane</location>
        <topology evidence="1">Peripheral membrane protein</topology>
    </subcellularLocation>
</comment>
<keyword evidence="9" id="KW-0809">Transit peptide</keyword>
<comment type="similarity">
    <text evidence="15">Belongs to the THEM4/THEM5 thioesterase family.</text>
</comment>
<evidence type="ECO:0000256" key="11">
    <source>
        <dbReference type="ARBA" id="ARBA00023136"/>
    </source>
</evidence>
<evidence type="ECO:0000256" key="3">
    <source>
        <dbReference type="ARBA" id="ARBA00004632"/>
    </source>
</evidence>
<sequence length="216" mass="23221">MVSVVNDQRHSGGGFNVPEPTTKGGPDFGRFVAGVRRLQDHARTIDAPDEVITEAADLLDKLSALLTPYDGDEWTTPSGRRFDLPNRGGVLGVPSELAKTGENEVSGPVRFNRFYLGRNGAAHGGSLGLLFDSVLGYTAAVLTGGMHQRTAFLHVDYRKIVPVEKTLRVQARLAGEEGRKIFVEASLYDDDDPGQAGAVLLAESHALFVKLKPGQP</sequence>
<evidence type="ECO:0000256" key="22">
    <source>
        <dbReference type="ARBA" id="ARBA00048074"/>
    </source>
</evidence>
<evidence type="ECO:0000256" key="15">
    <source>
        <dbReference type="ARBA" id="ARBA00038456"/>
    </source>
</evidence>
<evidence type="ECO:0000256" key="7">
    <source>
        <dbReference type="ARBA" id="ARBA00022801"/>
    </source>
</evidence>
<keyword evidence="11" id="KW-0472">Membrane</keyword>
<dbReference type="GO" id="GO:0005737">
    <property type="term" value="C:cytoplasm"/>
    <property type="evidence" value="ECO:0007669"/>
    <property type="project" value="UniProtKB-SubCell"/>
</dbReference>
<organism evidence="26 27">
    <name type="scientific">Mycolicibacterium chitae</name>
    <name type="common">Mycobacterium chitae</name>
    <dbReference type="NCBI Taxonomy" id="1792"/>
    <lineage>
        <taxon>Bacteria</taxon>
        <taxon>Bacillati</taxon>
        <taxon>Actinomycetota</taxon>
        <taxon>Actinomycetes</taxon>
        <taxon>Mycobacteriales</taxon>
        <taxon>Mycobacteriaceae</taxon>
        <taxon>Mycolicibacterium</taxon>
    </lineage>
</organism>
<evidence type="ECO:0000256" key="14">
    <source>
        <dbReference type="ARBA" id="ARBA00037002"/>
    </source>
</evidence>
<dbReference type="InterPro" id="IPR006683">
    <property type="entry name" value="Thioestr_dom"/>
</dbReference>
<evidence type="ECO:0000256" key="23">
    <source>
        <dbReference type="ARBA" id="ARBA00048180"/>
    </source>
</evidence>
<evidence type="ECO:0000313" key="27">
    <source>
        <dbReference type="Proteomes" id="UP000282551"/>
    </source>
</evidence>
<dbReference type="InterPro" id="IPR052365">
    <property type="entry name" value="THEM4/THEM5_acyl-CoA_thioest"/>
</dbReference>
<keyword evidence="27" id="KW-1185">Reference proteome</keyword>
<accession>A0A3S4RNE7</accession>
<evidence type="ECO:0000256" key="5">
    <source>
        <dbReference type="ARBA" id="ARBA00022490"/>
    </source>
</evidence>
<evidence type="ECO:0000256" key="10">
    <source>
        <dbReference type="ARBA" id="ARBA00023098"/>
    </source>
</evidence>
<evidence type="ECO:0000256" key="20">
    <source>
        <dbReference type="ARBA" id="ARBA00047734"/>
    </source>
</evidence>
<feature type="domain" description="Thioesterase" evidence="25">
    <location>
        <begin position="119"/>
        <end position="192"/>
    </location>
</feature>
<keyword evidence="4" id="KW-1003">Cell membrane</keyword>
<dbReference type="PANTHER" id="PTHR12418">
    <property type="entry name" value="ACYL-COENZYME A THIOESTERASE THEM4"/>
    <property type="match status" value="1"/>
</dbReference>
<evidence type="ECO:0000256" key="24">
    <source>
        <dbReference type="SAM" id="MobiDB-lite"/>
    </source>
</evidence>
<proteinExistence type="inferred from homology"/>
<dbReference type="Proteomes" id="UP000282551">
    <property type="component" value="Chromosome"/>
</dbReference>
<dbReference type="AlphaFoldDB" id="A0A3S4RNE7"/>
<dbReference type="GO" id="GO:0016020">
    <property type="term" value="C:membrane"/>
    <property type="evidence" value="ECO:0007669"/>
    <property type="project" value="UniProtKB-SubCell"/>
</dbReference>
<dbReference type="InterPro" id="IPR029069">
    <property type="entry name" value="HotDog_dom_sf"/>
</dbReference>
<evidence type="ECO:0000256" key="21">
    <source>
        <dbReference type="ARBA" id="ARBA00047969"/>
    </source>
</evidence>
<evidence type="ECO:0000256" key="8">
    <source>
        <dbReference type="ARBA" id="ARBA00022832"/>
    </source>
</evidence>
<evidence type="ECO:0000256" key="17">
    <source>
        <dbReference type="ARBA" id="ARBA00040123"/>
    </source>
</evidence>
<comment type="catalytic activity">
    <reaction evidence="21">
        <text>decanoyl-CoA + H2O = decanoate + CoA + H(+)</text>
        <dbReference type="Rhea" id="RHEA:40059"/>
        <dbReference type="ChEBI" id="CHEBI:15377"/>
        <dbReference type="ChEBI" id="CHEBI:15378"/>
        <dbReference type="ChEBI" id="CHEBI:27689"/>
        <dbReference type="ChEBI" id="CHEBI:57287"/>
        <dbReference type="ChEBI" id="CHEBI:61430"/>
    </reaction>
    <physiologicalReaction direction="left-to-right" evidence="21">
        <dbReference type="Rhea" id="RHEA:40060"/>
    </physiologicalReaction>
</comment>
<gene>
    <name evidence="26" type="ORF">NCTC10485_02792</name>
</gene>
<dbReference type="GO" id="GO:0016787">
    <property type="term" value="F:hydrolase activity"/>
    <property type="evidence" value="ECO:0007669"/>
    <property type="project" value="UniProtKB-KW"/>
</dbReference>
<dbReference type="CDD" id="cd03443">
    <property type="entry name" value="PaaI_thioesterase"/>
    <property type="match status" value="1"/>
</dbReference>
<evidence type="ECO:0000313" key="26">
    <source>
        <dbReference type="EMBL" id="VEG48498.1"/>
    </source>
</evidence>
<comment type="catalytic activity">
    <reaction evidence="19">
        <text>octanoyl-CoA + H2O = octanoate + CoA + H(+)</text>
        <dbReference type="Rhea" id="RHEA:30143"/>
        <dbReference type="ChEBI" id="CHEBI:15377"/>
        <dbReference type="ChEBI" id="CHEBI:15378"/>
        <dbReference type="ChEBI" id="CHEBI:25646"/>
        <dbReference type="ChEBI" id="CHEBI:57287"/>
        <dbReference type="ChEBI" id="CHEBI:57386"/>
    </reaction>
    <physiologicalReaction direction="left-to-right" evidence="19">
        <dbReference type="Rhea" id="RHEA:30144"/>
    </physiologicalReaction>
</comment>
<comment type="catalytic activity">
    <reaction evidence="13">
        <text>(5Z,8Z,11Z,14Z)-eicosatetraenoyl-CoA + H2O = (5Z,8Z,11Z,14Z)-eicosatetraenoate + CoA + H(+)</text>
        <dbReference type="Rhea" id="RHEA:40151"/>
        <dbReference type="ChEBI" id="CHEBI:15377"/>
        <dbReference type="ChEBI" id="CHEBI:15378"/>
        <dbReference type="ChEBI" id="CHEBI:32395"/>
        <dbReference type="ChEBI" id="CHEBI:57287"/>
        <dbReference type="ChEBI" id="CHEBI:57368"/>
    </reaction>
    <physiologicalReaction direction="left-to-right" evidence="13">
        <dbReference type="Rhea" id="RHEA:40152"/>
    </physiologicalReaction>
</comment>
<protein>
    <recommendedName>
        <fullName evidence="17">Acyl-coenzyme A thioesterase THEM4</fullName>
        <ecNumber evidence="16">3.1.2.2</ecNumber>
    </recommendedName>
    <alternativeName>
        <fullName evidence="18">Thioesterase superfamily member 4</fullName>
    </alternativeName>
</protein>
<feature type="region of interest" description="Disordered" evidence="24">
    <location>
        <begin position="1"/>
        <end position="26"/>
    </location>
</feature>
<evidence type="ECO:0000256" key="13">
    <source>
        <dbReference type="ARBA" id="ARBA00035852"/>
    </source>
</evidence>
<keyword evidence="12" id="KW-0966">Cell projection</keyword>
<evidence type="ECO:0000259" key="25">
    <source>
        <dbReference type="Pfam" id="PF03061"/>
    </source>
</evidence>